<evidence type="ECO:0000313" key="1">
    <source>
        <dbReference type="EMBL" id="MDQ0672925.1"/>
    </source>
</evidence>
<reference evidence="1 2" key="1">
    <citation type="submission" date="2023-07" db="EMBL/GenBank/DDBJ databases">
        <title>Comparative genomics of wheat-associated soil bacteria to identify genetic determinants of phenazine resistance.</title>
        <authorList>
            <person name="Mouncey N."/>
        </authorList>
    </citation>
    <scope>NUCLEOTIDE SEQUENCE [LARGE SCALE GENOMIC DNA]</scope>
    <source>
        <strain evidence="1 2">W1I3</strain>
    </source>
</reference>
<sequence length="45" mass="5262">MALSQEDINRVNEEIKANGLYKAFKLVFDILSRPVIALLNKWFPR</sequence>
<organism evidence="1 2">
    <name type="scientific">Pseudarthrobacter siccitolerans</name>
    <dbReference type="NCBI Taxonomy" id="861266"/>
    <lineage>
        <taxon>Bacteria</taxon>
        <taxon>Bacillati</taxon>
        <taxon>Actinomycetota</taxon>
        <taxon>Actinomycetes</taxon>
        <taxon>Micrococcales</taxon>
        <taxon>Micrococcaceae</taxon>
        <taxon>Pseudarthrobacter</taxon>
    </lineage>
</organism>
<dbReference type="RefSeq" id="WP_306633626.1">
    <property type="nucleotide sequence ID" value="NZ_JAUSXB010000001.1"/>
</dbReference>
<dbReference type="EMBL" id="JAUSXB010000001">
    <property type="protein sequence ID" value="MDQ0672925.1"/>
    <property type="molecule type" value="Genomic_DNA"/>
</dbReference>
<name>A0ABU0PG36_9MICC</name>
<proteinExistence type="predicted"/>
<gene>
    <name evidence="1" type="ORF">QFZ36_000486</name>
</gene>
<keyword evidence="2" id="KW-1185">Reference proteome</keyword>
<accession>A0ABU0PG36</accession>
<protein>
    <submittedName>
        <fullName evidence="1">Uncharacterized protein</fullName>
    </submittedName>
</protein>
<dbReference type="Proteomes" id="UP001236806">
    <property type="component" value="Unassembled WGS sequence"/>
</dbReference>
<evidence type="ECO:0000313" key="2">
    <source>
        <dbReference type="Proteomes" id="UP001236806"/>
    </source>
</evidence>
<comment type="caution">
    <text evidence="1">The sequence shown here is derived from an EMBL/GenBank/DDBJ whole genome shotgun (WGS) entry which is preliminary data.</text>
</comment>